<sequence>MQTQPSTRSQHNFARFACVQAFNRCVGIRKATPKAEEDTEYGADPPTLAGVLSARQSLQIVCKVNTALGYDCFLKAAEDLSDYKGDEYGATRAGSMDPLLMTSSSPQVERGGSRIASLCTTAARLQQNASFCLNYHWWCDKRIESQQIMFTSRTELIKASLGLRDAPFYICV</sequence>
<name>A0AA88M0G8_CHASR</name>
<dbReference type="AlphaFoldDB" id="A0AA88M0G8"/>
<keyword evidence="2" id="KW-1185">Reference proteome</keyword>
<dbReference type="EMBL" id="JAUPFM010000015">
    <property type="protein sequence ID" value="KAK2828090.1"/>
    <property type="molecule type" value="Genomic_DNA"/>
</dbReference>
<comment type="caution">
    <text evidence="1">The sequence shown here is derived from an EMBL/GenBank/DDBJ whole genome shotgun (WGS) entry which is preliminary data.</text>
</comment>
<evidence type="ECO:0000313" key="2">
    <source>
        <dbReference type="Proteomes" id="UP001187415"/>
    </source>
</evidence>
<organism evidence="1 2">
    <name type="scientific">Channa striata</name>
    <name type="common">Snakehead murrel</name>
    <name type="synonym">Ophicephalus striatus</name>
    <dbReference type="NCBI Taxonomy" id="64152"/>
    <lineage>
        <taxon>Eukaryota</taxon>
        <taxon>Metazoa</taxon>
        <taxon>Chordata</taxon>
        <taxon>Craniata</taxon>
        <taxon>Vertebrata</taxon>
        <taxon>Euteleostomi</taxon>
        <taxon>Actinopterygii</taxon>
        <taxon>Neopterygii</taxon>
        <taxon>Teleostei</taxon>
        <taxon>Neoteleostei</taxon>
        <taxon>Acanthomorphata</taxon>
        <taxon>Anabantaria</taxon>
        <taxon>Anabantiformes</taxon>
        <taxon>Channoidei</taxon>
        <taxon>Channidae</taxon>
        <taxon>Channa</taxon>
    </lineage>
</organism>
<reference evidence="1" key="1">
    <citation type="submission" date="2023-07" db="EMBL/GenBank/DDBJ databases">
        <title>Chromosome-level Genome Assembly of Striped Snakehead (Channa striata).</title>
        <authorList>
            <person name="Liu H."/>
        </authorList>
    </citation>
    <scope>NUCLEOTIDE SEQUENCE</scope>
    <source>
        <strain evidence="1">Gz</strain>
        <tissue evidence="1">Muscle</tissue>
    </source>
</reference>
<accession>A0AA88M0G8</accession>
<protein>
    <submittedName>
        <fullName evidence="1">Uncharacterized protein</fullName>
    </submittedName>
</protein>
<dbReference type="Proteomes" id="UP001187415">
    <property type="component" value="Unassembled WGS sequence"/>
</dbReference>
<evidence type="ECO:0000313" key="1">
    <source>
        <dbReference type="EMBL" id="KAK2828090.1"/>
    </source>
</evidence>
<gene>
    <name evidence="1" type="ORF">Q5P01_019124</name>
</gene>
<proteinExistence type="predicted"/>